<feature type="compositionally biased region" description="Basic and acidic residues" evidence="15">
    <location>
        <begin position="252"/>
        <end position="269"/>
    </location>
</feature>
<dbReference type="Proteomes" id="UP000824225">
    <property type="component" value="Unassembled WGS sequence"/>
</dbReference>
<dbReference type="EMBL" id="DXAN01000032">
    <property type="protein sequence ID" value="HJA09525.1"/>
    <property type="molecule type" value="Genomic_DNA"/>
</dbReference>
<feature type="transmembrane region" description="Helical" evidence="16">
    <location>
        <begin position="90"/>
        <end position="110"/>
    </location>
</feature>
<name>A0A9D2KLS2_9BACT</name>
<keyword evidence="3" id="KW-1003">Cell membrane</keyword>
<feature type="transmembrane region" description="Helical" evidence="16">
    <location>
        <begin position="131"/>
        <end position="149"/>
    </location>
</feature>
<evidence type="ECO:0000313" key="18">
    <source>
        <dbReference type="EMBL" id="HJA09525.1"/>
    </source>
</evidence>
<evidence type="ECO:0000256" key="3">
    <source>
        <dbReference type="ARBA" id="ARBA00022475"/>
    </source>
</evidence>
<keyword evidence="5 16" id="KW-0812">Transmembrane</keyword>
<evidence type="ECO:0000256" key="11">
    <source>
        <dbReference type="ARBA" id="ARBA00023136"/>
    </source>
</evidence>
<dbReference type="InterPro" id="IPR002543">
    <property type="entry name" value="FtsK_dom"/>
</dbReference>
<evidence type="ECO:0000256" key="6">
    <source>
        <dbReference type="ARBA" id="ARBA00022741"/>
    </source>
</evidence>
<keyword evidence="4" id="KW-0132">Cell division</keyword>
<dbReference type="InterPro" id="IPR027417">
    <property type="entry name" value="P-loop_NTPase"/>
</dbReference>
<evidence type="ECO:0000256" key="16">
    <source>
        <dbReference type="SAM" id="Phobius"/>
    </source>
</evidence>
<dbReference type="Gene3D" id="3.30.980.40">
    <property type="match status" value="1"/>
</dbReference>
<dbReference type="SUPFAM" id="SSF46785">
    <property type="entry name" value="Winged helix' DNA-binding domain"/>
    <property type="match status" value="1"/>
</dbReference>
<dbReference type="Pfam" id="PF09397">
    <property type="entry name" value="FtsK_gamma"/>
    <property type="match status" value="1"/>
</dbReference>
<evidence type="ECO:0000256" key="2">
    <source>
        <dbReference type="ARBA" id="ARBA00006474"/>
    </source>
</evidence>
<dbReference type="InterPro" id="IPR036390">
    <property type="entry name" value="WH_DNA-bd_sf"/>
</dbReference>
<dbReference type="GO" id="GO:0005886">
    <property type="term" value="C:plasma membrane"/>
    <property type="evidence" value="ECO:0007669"/>
    <property type="project" value="UniProtKB-SubCell"/>
</dbReference>
<dbReference type="Pfam" id="PF13491">
    <property type="entry name" value="FtsK_4TM"/>
    <property type="match status" value="1"/>
</dbReference>
<comment type="caution">
    <text evidence="18">The sequence shown here is derived from an EMBL/GenBank/DDBJ whole genome shotgun (WGS) entry which is preliminary data.</text>
</comment>
<reference evidence="18" key="1">
    <citation type="journal article" date="2021" name="PeerJ">
        <title>Extensive microbial diversity within the chicken gut microbiome revealed by metagenomics and culture.</title>
        <authorList>
            <person name="Gilroy R."/>
            <person name="Ravi A."/>
            <person name="Getino M."/>
            <person name="Pursley I."/>
            <person name="Horton D.L."/>
            <person name="Alikhan N.F."/>
            <person name="Baker D."/>
            <person name="Gharbi K."/>
            <person name="Hall N."/>
            <person name="Watson M."/>
            <person name="Adriaenssens E.M."/>
            <person name="Foster-Nyarko E."/>
            <person name="Jarju S."/>
            <person name="Secka A."/>
            <person name="Antonio M."/>
            <person name="Oren A."/>
            <person name="Chaudhuri R.R."/>
            <person name="La Ragione R."/>
            <person name="Hildebrand F."/>
            <person name="Pallen M.J."/>
        </authorList>
    </citation>
    <scope>NUCLEOTIDE SEQUENCE</scope>
    <source>
        <strain evidence="18">CHK186-16707</strain>
    </source>
</reference>
<feature type="domain" description="FtsK" evidence="17">
    <location>
        <begin position="408"/>
        <end position="616"/>
    </location>
</feature>
<dbReference type="AlphaFoldDB" id="A0A9D2KLS2"/>
<comment type="subunit">
    <text evidence="13">Homohexamer. Forms a ring that surrounds DNA.</text>
</comment>
<dbReference type="PROSITE" id="PS50901">
    <property type="entry name" value="FTSK"/>
    <property type="match status" value="1"/>
</dbReference>
<sequence length="761" mass="82331">MIRELLGLFFIFCGLLILLSLWTFDIKDPTLNQSVSGGALIRNAAGLFGAYLSGFLTDIFGFASYLWALFFIAMGAGLVSTWFVLPWYRWIGYLLLAACLITVAEAWNLGIRDVRGGGVLGAWLYATGHRVFSPAGSGLVWFFALLAGMELSFKISWLALTGRGVSATARKVKTMPKPKLPPVRLPRPKLALPSADGLKGKAKAADKTAPVLDIEIDRPGRADTASIPATGKAGNKSKSPAKPLKSEGLLGHFRDKKKDASGKQAEDSRLPLPSFDLLAPLPTDKDAVRPDPAVLDAKGNALMACLQNFGVQAKLAKVTPGPVVTMFEVRPDPGVKASRIASLAPDLAMSLKAVAVRIQAPIPGTDTVGVEIPNEKRATVSFREIVQNDTFRNSSSLLTVALGKDIGGRPVAADLAKMPHLLVAGATGAGKSVCLNAIILSLLYKARPDEVQMLLVDPKRVELAMYADLPHLVHPVVTEMDLAKNALLWAIEEMDRRYELFRRTGVRNITGYNEKLARQSDAAPVDDTTPDIDDAPEVLEPMPFLVVIVDELADLMMSKGKEVESSIVRLAQLARAAGIHLIIATQRPSVDVVTGLIKANFPCRVAFQVTSHHDSRTILDSIGAEALLGKGDMLFKPSGGKLQRLHGAFVSDDEVNAVVGYWKKQQKPAYKVDFADFGTEPEGPAPEADGRPGPDKNDVVDDPVYAEAVQFVREQGRVSISLLQRRFRVGFNRAARFVEQMERDGLVTPGDSTKPRNVVKT</sequence>
<evidence type="ECO:0000313" key="19">
    <source>
        <dbReference type="Proteomes" id="UP000824225"/>
    </source>
</evidence>
<dbReference type="Pfam" id="PF01580">
    <property type="entry name" value="FtsK_SpoIIIE"/>
    <property type="match status" value="1"/>
</dbReference>
<keyword evidence="9 16" id="KW-1133">Transmembrane helix</keyword>
<evidence type="ECO:0000256" key="13">
    <source>
        <dbReference type="ARBA" id="ARBA00025923"/>
    </source>
</evidence>
<accession>A0A9D2KLS2</accession>
<dbReference type="InterPro" id="IPR041027">
    <property type="entry name" value="FtsK_alpha"/>
</dbReference>
<reference evidence="18" key="2">
    <citation type="submission" date="2021-04" db="EMBL/GenBank/DDBJ databases">
        <authorList>
            <person name="Gilroy R."/>
        </authorList>
    </citation>
    <scope>NUCLEOTIDE SEQUENCE</scope>
    <source>
        <strain evidence="18">CHK186-16707</strain>
    </source>
</reference>
<keyword evidence="12" id="KW-0131">Cell cycle</keyword>
<dbReference type="InterPro" id="IPR025199">
    <property type="entry name" value="FtsK_4TM"/>
</dbReference>
<dbReference type="InterPro" id="IPR050206">
    <property type="entry name" value="FtsK/SpoIIIE/SftA"/>
</dbReference>
<evidence type="ECO:0000256" key="14">
    <source>
        <dbReference type="PROSITE-ProRule" id="PRU00289"/>
    </source>
</evidence>
<feature type="compositionally biased region" description="Low complexity" evidence="15">
    <location>
        <begin position="188"/>
        <end position="197"/>
    </location>
</feature>
<dbReference type="SUPFAM" id="SSF52540">
    <property type="entry name" value="P-loop containing nucleoside triphosphate hydrolases"/>
    <property type="match status" value="1"/>
</dbReference>
<feature type="binding site" evidence="14">
    <location>
        <begin position="425"/>
        <end position="432"/>
    </location>
    <ligand>
        <name>ATP</name>
        <dbReference type="ChEBI" id="CHEBI:30616"/>
    </ligand>
</feature>
<evidence type="ECO:0000256" key="8">
    <source>
        <dbReference type="ARBA" id="ARBA00022840"/>
    </source>
</evidence>
<evidence type="ECO:0000256" key="5">
    <source>
        <dbReference type="ARBA" id="ARBA00022692"/>
    </source>
</evidence>
<gene>
    <name evidence="18" type="ORF">H9962_10130</name>
</gene>
<comment type="similarity">
    <text evidence="2">Belongs to the FtsK/SpoIIIE/SftA family.</text>
</comment>
<evidence type="ECO:0000256" key="12">
    <source>
        <dbReference type="ARBA" id="ARBA00023306"/>
    </source>
</evidence>
<evidence type="ECO:0000256" key="4">
    <source>
        <dbReference type="ARBA" id="ARBA00022618"/>
    </source>
</evidence>
<keyword evidence="8 14" id="KW-0067">ATP-binding</keyword>
<dbReference type="GO" id="GO:0007059">
    <property type="term" value="P:chromosome segregation"/>
    <property type="evidence" value="ECO:0007669"/>
    <property type="project" value="UniProtKB-KW"/>
</dbReference>
<feature type="region of interest" description="Disordered" evidence="15">
    <location>
        <begin position="222"/>
        <end position="283"/>
    </location>
</feature>
<dbReference type="PANTHER" id="PTHR22683:SF41">
    <property type="entry name" value="DNA TRANSLOCASE FTSK"/>
    <property type="match status" value="1"/>
</dbReference>
<feature type="compositionally biased region" description="Basic and acidic residues" evidence="15">
    <location>
        <begin position="688"/>
        <end position="699"/>
    </location>
</feature>
<feature type="region of interest" description="Disordered" evidence="15">
    <location>
        <begin position="171"/>
        <end position="204"/>
    </location>
</feature>
<dbReference type="SMART" id="SM00843">
    <property type="entry name" value="Ftsk_gamma"/>
    <property type="match status" value="1"/>
</dbReference>
<evidence type="ECO:0000259" key="17">
    <source>
        <dbReference type="PROSITE" id="PS50901"/>
    </source>
</evidence>
<dbReference type="GO" id="GO:0003677">
    <property type="term" value="F:DNA binding"/>
    <property type="evidence" value="ECO:0007669"/>
    <property type="project" value="UniProtKB-KW"/>
</dbReference>
<keyword evidence="6 14" id="KW-0547">Nucleotide-binding</keyword>
<evidence type="ECO:0000256" key="1">
    <source>
        <dbReference type="ARBA" id="ARBA00004651"/>
    </source>
</evidence>
<dbReference type="Pfam" id="PF17854">
    <property type="entry name" value="FtsK_alpha"/>
    <property type="match status" value="1"/>
</dbReference>
<keyword evidence="7" id="KW-0159">Chromosome partition</keyword>
<feature type="transmembrane region" description="Helical" evidence="16">
    <location>
        <begin position="64"/>
        <end position="84"/>
    </location>
</feature>
<keyword evidence="10" id="KW-0238">DNA-binding</keyword>
<organism evidence="18 19">
    <name type="scientific">Candidatus Mailhella merdigallinarum</name>
    <dbReference type="NCBI Taxonomy" id="2838658"/>
    <lineage>
        <taxon>Bacteria</taxon>
        <taxon>Pseudomonadati</taxon>
        <taxon>Thermodesulfobacteriota</taxon>
        <taxon>Desulfovibrionia</taxon>
        <taxon>Desulfovibrionales</taxon>
        <taxon>Desulfovibrionaceae</taxon>
        <taxon>Mailhella</taxon>
    </lineage>
</organism>
<dbReference type="Gene3D" id="3.40.50.300">
    <property type="entry name" value="P-loop containing nucleotide triphosphate hydrolases"/>
    <property type="match status" value="1"/>
</dbReference>
<protein>
    <submittedName>
        <fullName evidence="18">DNA translocase FtsK 4TM domain-containing protein</fullName>
    </submittedName>
</protein>
<keyword evidence="11 16" id="KW-0472">Membrane</keyword>
<dbReference type="InterPro" id="IPR003593">
    <property type="entry name" value="AAA+_ATPase"/>
</dbReference>
<dbReference type="InterPro" id="IPR036388">
    <property type="entry name" value="WH-like_DNA-bd_sf"/>
</dbReference>
<dbReference type="GO" id="GO:0051301">
    <property type="term" value="P:cell division"/>
    <property type="evidence" value="ECO:0007669"/>
    <property type="project" value="UniProtKB-KW"/>
</dbReference>
<dbReference type="SMART" id="SM00382">
    <property type="entry name" value="AAA"/>
    <property type="match status" value="1"/>
</dbReference>
<dbReference type="GO" id="GO:0005524">
    <property type="term" value="F:ATP binding"/>
    <property type="evidence" value="ECO:0007669"/>
    <property type="project" value="UniProtKB-UniRule"/>
</dbReference>
<evidence type="ECO:0000256" key="7">
    <source>
        <dbReference type="ARBA" id="ARBA00022829"/>
    </source>
</evidence>
<evidence type="ECO:0000256" key="10">
    <source>
        <dbReference type="ARBA" id="ARBA00023125"/>
    </source>
</evidence>
<evidence type="ECO:0000256" key="9">
    <source>
        <dbReference type="ARBA" id="ARBA00022989"/>
    </source>
</evidence>
<proteinExistence type="inferred from homology"/>
<evidence type="ECO:0000256" key="15">
    <source>
        <dbReference type="SAM" id="MobiDB-lite"/>
    </source>
</evidence>
<feature type="transmembrane region" description="Helical" evidence="16">
    <location>
        <begin position="39"/>
        <end position="57"/>
    </location>
</feature>
<feature type="region of interest" description="Disordered" evidence="15">
    <location>
        <begin position="675"/>
        <end position="700"/>
    </location>
</feature>
<dbReference type="Gene3D" id="1.10.10.10">
    <property type="entry name" value="Winged helix-like DNA-binding domain superfamily/Winged helix DNA-binding domain"/>
    <property type="match status" value="1"/>
</dbReference>
<dbReference type="PANTHER" id="PTHR22683">
    <property type="entry name" value="SPORULATION PROTEIN RELATED"/>
    <property type="match status" value="1"/>
</dbReference>
<dbReference type="InterPro" id="IPR018541">
    <property type="entry name" value="Ftsk_gamma"/>
</dbReference>
<comment type="subcellular location">
    <subcellularLocation>
        <location evidence="1">Cell membrane</location>
        <topology evidence="1">Multi-pass membrane protein</topology>
    </subcellularLocation>
</comment>